<sequence length="373" mass="43744">MVSLKVKRLEDDIEARVDWDQFGPDDPNYDKFMRICRDHFHETYKGNGAARLVLFKNETIKWYKKEKPQLVENLTLVEDWRFLSIGQYYWLMNKGAMLSPDTLQWVSEKMTEIENISYKLAEEDTKKEPVVVKKETTPEELGRWLASDLEELILTGEYKENTDTAYDLLRENTPKPIVMRCCIEHLKLLVNEHQDYTASEVKEGFGDREKWSYYLTQYSSLLRLAETYFQNAKTVRKSRRPRKSRVGKAARLAKVAEKVSFNRQDTKLKLVSVDPAQIIGSRGVLVYNTKTRKIGVYYAKDSEGLQIRGTTIHNYDEEKSTHKTLRNPEKQIEGFRDKTVKRCEIILRDYIKAVAKGMNGRLNENTIIMKTWK</sequence>
<accession>A0A0F9R388</accession>
<protein>
    <submittedName>
        <fullName evidence="1">Uncharacterized protein</fullName>
    </submittedName>
</protein>
<comment type="caution">
    <text evidence="1">The sequence shown here is derived from an EMBL/GenBank/DDBJ whole genome shotgun (WGS) entry which is preliminary data.</text>
</comment>
<gene>
    <name evidence="1" type="ORF">LCGC14_0700770</name>
</gene>
<reference evidence="1" key="1">
    <citation type="journal article" date="2015" name="Nature">
        <title>Complex archaea that bridge the gap between prokaryotes and eukaryotes.</title>
        <authorList>
            <person name="Spang A."/>
            <person name="Saw J.H."/>
            <person name="Jorgensen S.L."/>
            <person name="Zaremba-Niedzwiedzka K."/>
            <person name="Martijn J."/>
            <person name="Lind A.E."/>
            <person name="van Eijk R."/>
            <person name="Schleper C."/>
            <person name="Guy L."/>
            <person name="Ettema T.J."/>
        </authorList>
    </citation>
    <scope>NUCLEOTIDE SEQUENCE</scope>
</reference>
<name>A0A0F9R388_9ZZZZ</name>
<evidence type="ECO:0000313" key="1">
    <source>
        <dbReference type="EMBL" id="KKN43677.1"/>
    </source>
</evidence>
<dbReference type="EMBL" id="LAZR01001496">
    <property type="protein sequence ID" value="KKN43677.1"/>
    <property type="molecule type" value="Genomic_DNA"/>
</dbReference>
<organism evidence="1">
    <name type="scientific">marine sediment metagenome</name>
    <dbReference type="NCBI Taxonomy" id="412755"/>
    <lineage>
        <taxon>unclassified sequences</taxon>
        <taxon>metagenomes</taxon>
        <taxon>ecological metagenomes</taxon>
    </lineage>
</organism>
<dbReference type="AlphaFoldDB" id="A0A0F9R388"/>
<proteinExistence type="predicted"/>